<dbReference type="InterPro" id="IPR013099">
    <property type="entry name" value="K_chnl_dom"/>
</dbReference>
<evidence type="ECO:0000313" key="12">
    <source>
        <dbReference type="Proteomes" id="UP000432464"/>
    </source>
</evidence>
<evidence type="ECO:0000256" key="1">
    <source>
        <dbReference type="ARBA" id="ARBA00004141"/>
    </source>
</evidence>
<evidence type="ECO:0000313" key="11">
    <source>
        <dbReference type="EMBL" id="MTE13835.1"/>
    </source>
</evidence>
<evidence type="ECO:0000256" key="5">
    <source>
        <dbReference type="ARBA" id="ARBA00023065"/>
    </source>
</evidence>
<keyword evidence="4 9" id="KW-1133">Transmembrane helix</keyword>
<dbReference type="Gene3D" id="1.10.287.70">
    <property type="match status" value="1"/>
</dbReference>
<comment type="subcellular location">
    <subcellularLocation>
        <location evidence="1">Membrane</location>
        <topology evidence="1">Multi-pass membrane protein</topology>
    </subcellularLocation>
</comment>
<dbReference type="Pfam" id="PF07885">
    <property type="entry name" value="Ion_trans_2"/>
    <property type="match status" value="1"/>
</dbReference>
<dbReference type="PANTHER" id="PTHR11537:SF254">
    <property type="entry name" value="POTASSIUM VOLTAGE-GATED CHANNEL PROTEIN SHAB"/>
    <property type="match status" value="1"/>
</dbReference>
<evidence type="ECO:0000259" key="10">
    <source>
        <dbReference type="Pfam" id="PF07885"/>
    </source>
</evidence>
<feature type="coiled-coil region" evidence="8">
    <location>
        <begin position="217"/>
        <end position="244"/>
    </location>
</feature>
<evidence type="ECO:0000256" key="6">
    <source>
        <dbReference type="ARBA" id="ARBA00023136"/>
    </source>
</evidence>
<feature type="domain" description="Potassium channel" evidence="10">
    <location>
        <begin position="130"/>
        <end position="206"/>
    </location>
</feature>
<dbReference type="GO" id="GO:0008076">
    <property type="term" value="C:voltage-gated potassium channel complex"/>
    <property type="evidence" value="ECO:0007669"/>
    <property type="project" value="InterPro"/>
</dbReference>
<keyword evidence="3 9" id="KW-0812">Transmembrane</keyword>
<keyword evidence="6 9" id="KW-0472">Membrane</keyword>
<feature type="transmembrane region" description="Helical" evidence="9">
    <location>
        <begin position="46"/>
        <end position="65"/>
    </location>
</feature>
<evidence type="ECO:0000256" key="4">
    <source>
        <dbReference type="ARBA" id="ARBA00022989"/>
    </source>
</evidence>
<dbReference type="EMBL" id="WMBB01000006">
    <property type="protein sequence ID" value="MTE13835.1"/>
    <property type="molecule type" value="Genomic_DNA"/>
</dbReference>
<comment type="caution">
    <text evidence="11">The sequence shown here is derived from an EMBL/GenBank/DDBJ whole genome shotgun (WGS) entry which is preliminary data.</text>
</comment>
<organism evidence="11 12">
    <name type="scientific">Nocardia aurantiaca</name>
    <dbReference type="NCBI Taxonomy" id="2675850"/>
    <lineage>
        <taxon>Bacteria</taxon>
        <taxon>Bacillati</taxon>
        <taxon>Actinomycetota</taxon>
        <taxon>Actinomycetes</taxon>
        <taxon>Mycobacteriales</taxon>
        <taxon>Nocardiaceae</taxon>
        <taxon>Nocardia</taxon>
    </lineage>
</organism>
<dbReference type="Proteomes" id="UP000432464">
    <property type="component" value="Unassembled WGS sequence"/>
</dbReference>
<evidence type="ECO:0000256" key="2">
    <source>
        <dbReference type="ARBA" id="ARBA00022448"/>
    </source>
</evidence>
<feature type="transmembrane region" description="Helical" evidence="9">
    <location>
        <begin position="182"/>
        <end position="207"/>
    </location>
</feature>
<protein>
    <submittedName>
        <fullName evidence="11">Two pore domain potassium channel family protein</fullName>
    </submittedName>
</protein>
<evidence type="ECO:0000256" key="7">
    <source>
        <dbReference type="ARBA" id="ARBA00023303"/>
    </source>
</evidence>
<dbReference type="SUPFAM" id="SSF81324">
    <property type="entry name" value="Voltage-gated potassium channels"/>
    <property type="match status" value="1"/>
</dbReference>
<evidence type="ECO:0000256" key="9">
    <source>
        <dbReference type="SAM" id="Phobius"/>
    </source>
</evidence>
<keyword evidence="5" id="KW-0406">Ion transport</keyword>
<evidence type="ECO:0000256" key="3">
    <source>
        <dbReference type="ARBA" id="ARBA00022692"/>
    </source>
</evidence>
<dbReference type="AlphaFoldDB" id="A0A6I3KZI1"/>
<dbReference type="GO" id="GO:0001508">
    <property type="term" value="P:action potential"/>
    <property type="evidence" value="ECO:0007669"/>
    <property type="project" value="TreeGrafter"/>
</dbReference>
<dbReference type="PANTHER" id="PTHR11537">
    <property type="entry name" value="VOLTAGE-GATED POTASSIUM CHANNEL"/>
    <property type="match status" value="1"/>
</dbReference>
<feature type="transmembrane region" description="Helical" evidence="9">
    <location>
        <begin position="12"/>
        <end position="34"/>
    </location>
</feature>
<keyword evidence="8" id="KW-0175">Coiled coil</keyword>
<keyword evidence="7 11" id="KW-0407">Ion channel</keyword>
<dbReference type="GO" id="GO:0005249">
    <property type="term" value="F:voltage-gated potassium channel activity"/>
    <property type="evidence" value="ECO:0007669"/>
    <property type="project" value="InterPro"/>
</dbReference>
<keyword evidence="12" id="KW-1185">Reference proteome</keyword>
<accession>A0A6I3KZI1</accession>
<evidence type="ECO:0000256" key="8">
    <source>
        <dbReference type="SAM" id="Coils"/>
    </source>
</evidence>
<sequence length="260" mass="29454">MLIRHQSRRVVWERATTVPFTILAIAFLVSYVWQVLDHGRTPSLDVWLTRVDIVIWLLFSADFLYRLRISTARRRFLRNNWLDLSIVLVPPLRPLRLLRAALLIIDAVDRHTRFQARVRLAMFVGVSSMLLVLLCSVAMFDAERDAPGSNIHSLGEAAWWSVVSVTTVGYGDFYPVTLEGRLIAVVLMTVGIGLISFVIGTVTSWVIDRLRTVDEGVERADRELDELIGEVRSLRAEITELRAQLGTPRPEGGHELGKSR</sequence>
<name>A0A6I3KZI1_9NOCA</name>
<dbReference type="InterPro" id="IPR028325">
    <property type="entry name" value="VG_K_chnl"/>
</dbReference>
<reference evidence="11 12" key="1">
    <citation type="submission" date="2019-11" db="EMBL/GenBank/DDBJ databases">
        <title>Nocardia sp. nov. CT2-14 isolated from soil.</title>
        <authorList>
            <person name="Kanchanasin P."/>
            <person name="Tanasupawat S."/>
            <person name="Yuki M."/>
            <person name="Kudo T."/>
        </authorList>
    </citation>
    <scope>NUCLEOTIDE SEQUENCE [LARGE SCALE GENOMIC DNA]</scope>
    <source>
        <strain evidence="11 12">CT2-14</strain>
    </source>
</reference>
<keyword evidence="2" id="KW-0813">Transport</keyword>
<feature type="transmembrane region" description="Helical" evidence="9">
    <location>
        <begin position="120"/>
        <end position="140"/>
    </location>
</feature>
<proteinExistence type="predicted"/>
<gene>
    <name evidence="11" type="ORF">GLP40_13770</name>
</gene>